<evidence type="ECO:0000256" key="1">
    <source>
        <dbReference type="ARBA" id="ARBA00022645"/>
    </source>
</evidence>
<proteinExistence type="predicted"/>
<organism evidence="13 14">
    <name type="scientific">Streptomyces rubiginosohelvolus</name>
    <dbReference type="NCBI Taxonomy" id="67362"/>
    <lineage>
        <taxon>Bacteria</taxon>
        <taxon>Bacillati</taxon>
        <taxon>Actinomycetota</taxon>
        <taxon>Actinomycetes</taxon>
        <taxon>Kitasatosporales</taxon>
        <taxon>Streptomycetaceae</taxon>
        <taxon>Streptomyces</taxon>
    </lineage>
</organism>
<comment type="catalytic activity">
    <reaction evidence="8">
        <text>[GlcNAc-(1-&gt;4)-Mur2Ac(oyl-L-Ala-gamma-D-Glu-L-Lys-D-Ala-D-Ala)](n)-di-trans,octa-cis-undecaprenyl diphosphate + beta-D-GlcNAc-(1-&gt;4)-Mur2Ac(oyl-L-Ala-gamma-D-Glu-L-Lys-D-Ala-D-Ala)-di-trans,octa-cis-undecaprenyl diphosphate = [GlcNAc-(1-&gt;4)-Mur2Ac(oyl-L-Ala-gamma-D-Glu-L-Lys-D-Ala-D-Ala)](n+1)-di-trans,octa-cis-undecaprenyl diphosphate + di-trans,octa-cis-undecaprenyl diphosphate + H(+)</text>
        <dbReference type="Rhea" id="RHEA:23708"/>
        <dbReference type="Rhea" id="RHEA-COMP:9602"/>
        <dbReference type="Rhea" id="RHEA-COMP:9603"/>
        <dbReference type="ChEBI" id="CHEBI:15378"/>
        <dbReference type="ChEBI" id="CHEBI:58405"/>
        <dbReference type="ChEBI" id="CHEBI:60033"/>
        <dbReference type="ChEBI" id="CHEBI:78435"/>
        <dbReference type="EC" id="2.4.99.28"/>
    </reaction>
</comment>
<dbReference type="InterPro" id="IPR023346">
    <property type="entry name" value="Lysozyme-like_dom_sf"/>
</dbReference>
<dbReference type="Proteomes" id="UP000624183">
    <property type="component" value="Unassembled WGS sequence"/>
</dbReference>
<evidence type="ECO:0000313" key="13">
    <source>
        <dbReference type="EMBL" id="GGZ52175.1"/>
    </source>
</evidence>
<sequence length="920" mass="97705">MSEHRRKSPQPQGGGRAAARRAAQQSTGRRAAPSRRATSASPSESPSESYGEERQYGSRAEARRAAQKGGRRRGADAGGHGAGGGGGRRRGGGGGAENGPGGRGRDNGGPGKKRMIDYPRHGKYGFRRWVPSWKLVSGLCLGFLALLMGVAGISYALVAKPDIQKAAKAQNNVYYWADGTPMVATGGAVNRQILKYEQIPEAMRNAVISAENKSFDTDRGIDPVGIGRAVLNMATGGETQGGSTITQQYVKNSMLSQDQTLKRKFQELFITLKVAGEDSKEEVMAGYLNVSYYGRGASGLQAAARTYYNKDADELDASECAFLATLLKGASYYDPAGAIDIDKNNATPAKNTERAKDRWKWILDEQVKDGRMTAAERAKFTKFPMPLPKTKDAKLSGQTGYLVELAKKYFLANNDKGITAKNLELGGFEIHTTFQKKRVEQLEAAVKKVYKAKIRPKERPKTDTHVEFGGASVDAKTGAIIATYGGQDATTHFTNNADATGAQVGSTWKPFVLAAAMQYGVRDPAGSPEQSESQRTQISPKSIYNGDDGLRIRDYTGKIWLNEDDEEWRQTNDGNYDYGEIDLRKAMEQSANSPFVQLGMDVGTDKVKEVAIAAGLKDDTFMADASVPSFSIGTSSPSAIRMAGAYSTFATSGQQNDTYSVTEVKEEGVVVFQHKKKPKRAFSPMIADNVTDVLKNVVENGTGKPARLEGREAAGKTGTTDGNRSAWFVGYTPQISTAISMFRLDDDETNKTREFEKMFGTGGEEKIHGNSFPASIWHDYMTGAMKGKKAIAFPEPQDPGDIVWGGGAVSPSPTPSPTPSETPSEEPSPTPTPTQTTPSPTPTPTKTCGIFDPNCQEANGGANAGADGGGQNGGADGGADNGGADGGGDNTGTTDGTDNGGAQGANGNPGGTGSIWGNSG</sequence>
<keyword evidence="5" id="KW-0378">Hydrolase</keyword>
<feature type="domain" description="Penicillin-binding protein transpeptidase" evidence="11">
    <location>
        <begin position="566"/>
        <end position="736"/>
    </location>
</feature>
<dbReference type="InterPro" id="IPR001264">
    <property type="entry name" value="Glyco_trans_51"/>
</dbReference>
<dbReference type="Gene3D" id="1.10.3810.10">
    <property type="entry name" value="Biosynthetic peptidoglycan transglycosylase-like"/>
    <property type="match status" value="1"/>
</dbReference>
<feature type="region of interest" description="Disordered" evidence="9">
    <location>
        <begin position="522"/>
        <end position="543"/>
    </location>
</feature>
<keyword evidence="4" id="KW-0808">Transferase</keyword>
<keyword evidence="6" id="KW-0511">Multifunctional enzyme</keyword>
<feature type="compositionally biased region" description="Pro residues" evidence="9">
    <location>
        <begin position="812"/>
        <end position="832"/>
    </location>
</feature>
<accession>A0ABQ3BQK6</accession>
<dbReference type="PANTHER" id="PTHR32282">
    <property type="entry name" value="BINDING PROTEIN TRANSPEPTIDASE, PUTATIVE-RELATED"/>
    <property type="match status" value="1"/>
</dbReference>
<dbReference type="Gene3D" id="3.40.710.10">
    <property type="entry name" value="DD-peptidase/beta-lactamase superfamily"/>
    <property type="match status" value="1"/>
</dbReference>
<feature type="domain" description="Glycosyl transferase family 51" evidence="12">
    <location>
        <begin position="183"/>
        <end position="365"/>
    </location>
</feature>
<feature type="compositionally biased region" description="Polar residues" evidence="9">
    <location>
        <begin position="528"/>
        <end position="542"/>
    </location>
</feature>
<comment type="caution">
    <text evidence="13">The sequence shown here is derived from an EMBL/GenBank/DDBJ whole genome shotgun (WGS) entry which is preliminary data.</text>
</comment>
<feature type="compositionally biased region" description="Low complexity" evidence="9">
    <location>
        <begin position="20"/>
        <end position="49"/>
    </location>
</feature>
<dbReference type="InterPro" id="IPR001460">
    <property type="entry name" value="PCN-bd_Tpept"/>
</dbReference>
<evidence type="ECO:0000256" key="3">
    <source>
        <dbReference type="ARBA" id="ARBA00022676"/>
    </source>
</evidence>
<name>A0ABQ3BQK6_9ACTN</name>
<evidence type="ECO:0000256" key="10">
    <source>
        <dbReference type="SAM" id="Phobius"/>
    </source>
</evidence>
<evidence type="ECO:0000256" key="5">
    <source>
        <dbReference type="ARBA" id="ARBA00022801"/>
    </source>
</evidence>
<keyword evidence="10" id="KW-0812">Transmembrane</keyword>
<evidence type="ECO:0000256" key="2">
    <source>
        <dbReference type="ARBA" id="ARBA00022670"/>
    </source>
</evidence>
<evidence type="ECO:0000256" key="8">
    <source>
        <dbReference type="ARBA" id="ARBA00049902"/>
    </source>
</evidence>
<keyword evidence="10" id="KW-0472">Membrane</keyword>
<dbReference type="InterPro" id="IPR012338">
    <property type="entry name" value="Beta-lactam/transpept-like"/>
</dbReference>
<keyword evidence="1" id="KW-0121">Carboxypeptidase</keyword>
<keyword evidence="2" id="KW-0645">Protease</keyword>
<comment type="catalytic activity">
    <reaction evidence="7">
        <text>Preferential cleavage: (Ac)2-L-Lys-D-Ala-|-D-Ala. Also transpeptidation of peptidyl-alanyl moieties that are N-acyl substituents of D-alanine.</text>
        <dbReference type="EC" id="3.4.16.4"/>
    </reaction>
</comment>
<dbReference type="PANTHER" id="PTHR32282:SF34">
    <property type="entry name" value="PENICILLIN-BINDING PROTEIN 1A"/>
    <property type="match status" value="1"/>
</dbReference>
<dbReference type="EMBL" id="BMUW01000004">
    <property type="protein sequence ID" value="GGZ52175.1"/>
    <property type="molecule type" value="Genomic_DNA"/>
</dbReference>
<feature type="compositionally biased region" description="Gly residues" evidence="9">
    <location>
        <begin position="76"/>
        <end position="110"/>
    </location>
</feature>
<dbReference type="Pfam" id="PF00912">
    <property type="entry name" value="Transgly"/>
    <property type="match status" value="1"/>
</dbReference>
<feature type="compositionally biased region" description="Gly residues" evidence="9">
    <location>
        <begin position="898"/>
        <end position="920"/>
    </location>
</feature>
<feature type="region of interest" description="Disordered" evidence="9">
    <location>
        <begin position="1"/>
        <end position="115"/>
    </location>
</feature>
<gene>
    <name evidence="13" type="ORF">GCM10010328_28630</name>
</gene>
<evidence type="ECO:0000259" key="11">
    <source>
        <dbReference type="Pfam" id="PF00905"/>
    </source>
</evidence>
<evidence type="ECO:0000256" key="6">
    <source>
        <dbReference type="ARBA" id="ARBA00023268"/>
    </source>
</evidence>
<feature type="compositionally biased region" description="Basic and acidic residues" evidence="9">
    <location>
        <begin position="51"/>
        <end position="64"/>
    </location>
</feature>
<dbReference type="SUPFAM" id="SSF53955">
    <property type="entry name" value="Lysozyme-like"/>
    <property type="match status" value="1"/>
</dbReference>
<keyword evidence="3" id="KW-0328">Glycosyltransferase</keyword>
<reference evidence="14" key="1">
    <citation type="journal article" date="2019" name="Int. J. Syst. Evol. Microbiol.">
        <title>The Global Catalogue of Microorganisms (GCM) 10K type strain sequencing project: providing services to taxonomists for standard genome sequencing and annotation.</title>
        <authorList>
            <consortium name="The Broad Institute Genomics Platform"/>
            <consortium name="The Broad Institute Genome Sequencing Center for Infectious Disease"/>
            <person name="Wu L."/>
            <person name="Ma J."/>
        </authorList>
    </citation>
    <scope>NUCLEOTIDE SEQUENCE [LARGE SCALE GENOMIC DNA]</scope>
    <source>
        <strain evidence="14">JCM 4602</strain>
    </source>
</reference>
<dbReference type="Pfam" id="PF00905">
    <property type="entry name" value="Transpeptidase"/>
    <property type="match status" value="1"/>
</dbReference>
<evidence type="ECO:0000256" key="9">
    <source>
        <dbReference type="SAM" id="MobiDB-lite"/>
    </source>
</evidence>
<evidence type="ECO:0000313" key="14">
    <source>
        <dbReference type="Proteomes" id="UP000624183"/>
    </source>
</evidence>
<feature type="region of interest" description="Disordered" evidence="9">
    <location>
        <begin position="792"/>
        <end position="920"/>
    </location>
</feature>
<dbReference type="SUPFAM" id="SSF56601">
    <property type="entry name" value="beta-lactamase/transpeptidase-like"/>
    <property type="match status" value="1"/>
</dbReference>
<keyword evidence="14" id="KW-1185">Reference proteome</keyword>
<evidence type="ECO:0000259" key="12">
    <source>
        <dbReference type="Pfam" id="PF00912"/>
    </source>
</evidence>
<evidence type="ECO:0000256" key="7">
    <source>
        <dbReference type="ARBA" id="ARBA00034000"/>
    </source>
</evidence>
<feature type="compositionally biased region" description="Gly residues" evidence="9">
    <location>
        <begin position="862"/>
        <end position="890"/>
    </location>
</feature>
<dbReference type="InterPro" id="IPR036950">
    <property type="entry name" value="PBP_transglycosylase"/>
</dbReference>
<feature type="transmembrane region" description="Helical" evidence="10">
    <location>
        <begin position="135"/>
        <end position="158"/>
    </location>
</feature>
<keyword evidence="10" id="KW-1133">Transmembrane helix</keyword>
<dbReference type="InterPro" id="IPR050396">
    <property type="entry name" value="Glycosyltr_51/Transpeptidase"/>
</dbReference>
<evidence type="ECO:0000256" key="4">
    <source>
        <dbReference type="ARBA" id="ARBA00022679"/>
    </source>
</evidence>
<protein>
    <submittedName>
        <fullName evidence="13">Penicillin-binding protein</fullName>
    </submittedName>
</protein>